<dbReference type="PANTHER" id="PTHR46880:SF5">
    <property type="entry name" value="DUF4371 DOMAIN-CONTAINING PROTEIN"/>
    <property type="match status" value="1"/>
</dbReference>
<proteinExistence type="predicted"/>
<protein>
    <submittedName>
        <fullName evidence="1">Zinc finger protein 862-like</fullName>
    </submittedName>
</protein>
<dbReference type="EMBL" id="QBIY01013025">
    <property type="protein sequence ID" value="RXN12880.1"/>
    <property type="molecule type" value="Genomic_DNA"/>
</dbReference>
<dbReference type="AlphaFoldDB" id="A0A498LXF3"/>
<dbReference type="PANTHER" id="PTHR46880">
    <property type="entry name" value="RAS-ASSOCIATING DOMAIN-CONTAINING PROTEIN"/>
    <property type="match status" value="1"/>
</dbReference>
<gene>
    <name evidence="1" type="ORF">ROHU_029333</name>
</gene>
<accession>A0A498LXF3</accession>
<dbReference type="Proteomes" id="UP000290572">
    <property type="component" value="Unassembled WGS sequence"/>
</dbReference>
<organism evidence="1 2">
    <name type="scientific">Labeo rohita</name>
    <name type="common">Indian major carp</name>
    <name type="synonym">Cyprinus rohita</name>
    <dbReference type="NCBI Taxonomy" id="84645"/>
    <lineage>
        <taxon>Eukaryota</taxon>
        <taxon>Metazoa</taxon>
        <taxon>Chordata</taxon>
        <taxon>Craniata</taxon>
        <taxon>Vertebrata</taxon>
        <taxon>Euteleostomi</taxon>
        <taxon>Actinopterygii</taxon>
        <taxon>Neopterygii</taxon>
        <taxon>Teleostei</taxon>
        <taxon>Ostariophysi</taxon>
        <taxon>Cypriniformes</taxon>
        <taxon>Cyprinidae</taxon>
        <taxon>Labeoninae</taxon>
        <taxon>Labeonini</taxon>
        <taxon>Labeo</taxon>
    </lineage>
</organism>
<evidence type="ECO:0000313" key="1">
    <source>
        <dbReference type="EMBL" id="RXN12880.1"/>
    </source>
</evidence>
<comment type="caution">
    <text evidence="1">The sequence shown here is derived from an EMBL/GenBank/DDBJ whole genome shotgun (WGS) entry which is preliminary data.</text>
</comment>
<sequence length="346" mass="38906">MKRTLTDFFCKPPEVINNGAGDSDHVVNVDSPAEKKAYSFQREWLKDFEWLRYENGSMRCIHCKTWGMQDTASRSVQLAELNLKFNTAYAIAKEELAFTKFKPMLQLMKKNGIAINMTYANDKSCANIIGVIADTIHENTAVKVSSAQYISFMIDGNTDLSVKECVIVYVRILLDGLPTTILVGHAEVEHANADGQEEHGTDTAATKSVKCFHVFNHDVWPETAEELVDYGIEEVTFLLDHFQDVLERNGCDCALAMEEFQTLKTLVFMSFKDKSYHGLWEVLLTKEPYSSDLQSLSILGVIGDRQTLKSSSTLSRALYFVFIAIMAEKDVSQRYVVGKGSNILMA</sequence>
<reference evidence="1 2" key="1">
    <citation type="submission" date="2018-03" db="EMBL/GenBank/DDBJ databases">
        <title>Draft genome sequence of Rohu Carp (Labeo rohita).</title>
        <authorList>
            <person name="Das P."/>
            <person name="Kushwaha B."/>
            <person name="Joshi C.G."/>
            <person name="Kumar D."/>
            <person name="Nagpure N.S."/>
            <person name="Sahoo L."/>
            <person name="Das S.P."/>
            <person name="Bit A."/>
            <person name="Patnaik S."/>
            <person name="Meher P.K."/>
            <person name="Jayasankar P."/>
            <person name="Koringa P.G."/>
            <person name="Patel N.V."/>
            <person name="Hinsu A.T."/>
            <person name="Kumar R."/>
            <person name="Pandey M."/>
            <person name="Agarwal S."/>
            <person name="Srivastava S."/>
            <person name="Singh M."/>
            <person name="Iquebal M.A."/>
            <person name="Jaiswal S."/>
            <person name="Angadi U.B."/>
            <person name="Kumar N."/>
            <person name="Raza M."/>
            <person name="Shah T.M."/>
            <person name="Rai A."/>
            <person name="Jena J.K."/>
        </authorList>
    </citation>
    <scope>NUCLEOTIDE SEQUENCE [LARGE SCALE GENOMIC DNA]</scope>
    <source>
        <strain evidence="1">DASCIFA01</strain>
        <tissue evidence="1">Testis</tissue>
    </source>
</reference>
<name>A0A498LXF3_LABRO</name>
<evidence type="ECO:0000313" key="2">
    <source>
        <dbReference type="Proteomes" id="UP000290572"/>
    </source>
</evidence>
<dbReference type="STRING" id="84645.A0A498LXF3"/>
<keyword evidence="2" id="KW-1185">Reference proteome</keyword>